<name>A0ABW9Y422_9RHOB</name>
<proteinExistence type="predicted"/>
<sequence length="382" mass="41948">MRGVMLSFWLWFEFLTIAALGAALSLLILTFVPQPAAHGADPAIVALAERLPLALWRLDPEGKVIWSNDAYRALAPAAGDPPGGLAEGRISLPIGGEARWFEVTVQDGIGMARPLDDLVRAEAHLRDMVQAMAKTFAQLSTGLAVFDHTRHLQSFNPALADLTGLSPEFLSRRPSLVAMLDVMRDRNMVPEPKDWKHWRQQIADMERAAASGQFEDTWALPGGQTYRVSGRRHPDGGLALMIDDISSEIIRSRRYRADLELSQRVVDTLEEGITVFAPTGQLVMSNRAYALLWGHDPGERLATVSFSQLAAHWRSVSAPTTLWAEAEEFAARLDDRAAWQAEARLLDGRLVLCRFAPLSDGATLAGFRLVQADAAPRALIAS</sequence>
<dbReference type="Gene3D" id="3.30.450.20">
    <property type="entry name" value="PAS domain"/>
    <property type="match status" value="2"/>
</dbReference>
<dbReference type="EMBL" id="JAAATW010000001">
    <property type="protein sequence ID" value="NBE07288.1"/>
    <property type="molecule type" value="Genomic_DNA"/>
</dbReference>
<evidence type="ECO:0000313" key="1">
    <source>
        <dbReference type="EMBL" id="NBE07288.1"/>
    </source>
</evidence>
<comment type="caution">
    <text evidence="1">The sequence shown here is derived from an EMBL/GenBank/DDBJ whole genome shotgun (WGS) entry which is preliminary data.</text>
</comment>
<gene>
    <name evidence="1" type="ORF">GU920_07060</name>
</gene>
<dbReference type="InterPro" id="IPR035965">
    <property type="entry name" value="PAS-like_dom_sf"/>
</dbReference>
<reference evidence="2" key="1">
    <citation type="submission" date="2020-01" db="EMBL/GenBank/DDBJ databases">
        <title>Sphingomonas sp. strain CSW-10.</title>
        <authorList>
            <person name="Chen W.-M."/>
        </authorList>
    </citation>
    <scope>NUCLEOTIDE SEQUENCE [LARGE SCALE GENOMIC DNA]</scope>
    <source>
        <strain evidence="2">CCP-1</strain>
    </source>
</reference>
<organism evidence="1 2">
    <name type="scientific">Paragemmobacter ruber</name>
    <dbReference type="NCBI Taxonomy" id="1985673"/>
    <lineage>
        <taxon>Bacteria</taxon>
        <taxon>Pseudomonadati</taxon>
        <taxon>Pseudomonadota</taxon>
        <taxon>Alphaproteobacteria</taxon>
        <taxon>Rhodobacterales</taxon>
        <taxon>Paracoccaceae</taxon>
        <taxon>Paragemmobacter</taxon>
    </lineage>
</organism>
<dbReference type="Pfam" id="PF12860">
    <property type="entry name" value="PAS_7"/>
    <property type="match status" value="1"/>
</dbReference>
<dbReference type="SUPFAM" id="SSF55785">
    <property type="entry name" value="PYP-like sensor domain (PAS domain)"/>
    <property type="match status" value="2"/>
</dbReference>
<evidence type="ECO:0000313" key="2">
    <source>
        <dbReference type="Proteomes" id="UP001517376"/>
    </source>
</evidence>
<keyword evidence="2" id="KW-1185">Reference proteome</keyword>
<dbReference type="Proteomes" id="UP001517376">
    <property type="component" value="Unassembled WGS sequence"/>
</dbReference>
<accession>A0ABW9Y422</accession>
<protein>
    <submittedName>
        <fullName evidence="1">PAS domain-containing protein</fullName>
    </submittedName>
</protein>